<proteinExistence type="predicted"/>
<feature type="non-terminal residue" evidence="2">
    <location>
        <position position="197"/>
    </location>
</feature>
<reference evidence="2" key="2">
    <citation type="submission" date="2016-06" db="EMBL/GenBank/DDBJ databases">
        <title>The genome of a short-lived fish provides insights into sex chromosome evolution and the genetic control of aging.</title>
        <authorList>
            <person name="Reichwald K."/>
            <person name="Felder M."/>
            <person name="Petzold A."/>
            <person name="Koch P."/>
            <person name="Groth M."/>
            <person name="Platzer M."/>
        </authorList>
    </citation>
    <scope>NUCLEOTIDE SEQUENCE</scope>
    <source>
        <tissue evidence="2">Brain</tissue>
    </source>
</reference>
<sequence length="197" mass="22330">IWVFHLVEFTVNKTVAVVPENWYSDRVTCWPNYKGDASVNRAKEPAPEWETYDVRILKSCDQYFEARQHLNKSRHATLPTCRQKKRKRTCDPRGSQRRFIFGGDSDDSEDEHPRKKSRSQSKTSVQPPAPAVPPPPSPAVEPSPCQQQTLSASQVHTLTWRGRRFDYGHPSLLCHRSPDFGLAGASKKTDGATRSQG</sequence>
<feature type="region of interest" description="Disordered" evidence="1">
    <location>
        <begin position="77"/>
        <end position="154"/>
    </location>
</feature>
<feature type="compositionally biased region" description="Pro residues" evidence="1">
    <location>
        <begin position="127"/>
        <end position="141"/>
    </location>
</feature>
<reference evidence="2" key="1">
    <citation type="submission" date="2016-05" db="EMBL/GenBank/DDBJ databases">
        <authorList>
            <person name="Lavstsen T."/>
            <person name="Jespersen J.S."/>
        </authorList>
    </citation>
    <scope>NUCLEOTIDE SEQUENCE</scope>
    <source>
        <tissue evidence="2">Brain</tissue>
    </source>
</reference>
<feature type="region of interest" description="Disordered" evidence="1">
    <location>
        <begin position="171"/>
        <end position="197"/>
    </location>
</feature>
<gene>
    <name evidence="2" type="primary">Nfu_g_1_020006</name>
</gene>
<dbReference type="EMBL" id="HAEJ01002014">
    <property type="protein sequence ID" value="SBS42471.1"/>
    <property type="molecule type" value="Transcribed_RNA"/>
</dbReference>
<accession>A0A1A8U4F7</accession>
<organism evidence="2">
    <name type="scientific">Nothobranchius furzeri</name>
    <name type="common">Turquoise killifish</name>
    <dbReference type="NCBI Taxonomy" id="105023"/>
    <lineage>
        <taxon>Eukaryota</taxon>
        <taxon>Metazoa</taxon>
        <taxon>Chordata</taxon>
        <taxon>Craniata</taxon>
        <taxon>Vertebrata</taxon>
        <taxon>Euteleostomi</taxon>
        <taxon>Actinopterygii</taxon>
        <taxon>Neopterygii</taxon>
        <taxon>Teleostei</taxon>
        <taxon>Neoteleostei</taxon>
        <taxon>Acanthomorphata</taxon>
        <taxon>Ovalentaria</taxon>
        <taxon>Atherinomorphae</taxon>
        <taxon>Cyprinodontiformes</taxon>
        <taxon>Nothobranchiidae</taxon>
        <taxon>Nothobranchius</taxon>
    </lineage>
</organism>
<evidence type="ECO:0000256" key="1">
    <source>
        <dbReference type="SAM" id="MobiDB-lite"/>
    </source>
</evidence>
<dbReference type="AlphaFoldDB" id="A0A1A8U4F7"/>
<name>A0A1A8U4F7_NOTFU</name>
<feature type="non-terminal residue" evidence="2">
    <location>
        <position position="1"/>
    </location>
</feature>
<protein>
    <submittedName>
        <fullName evidence="2">Uncharacterized protein</fullName>
    </submittedName>
</protein>
<feature type="compositionally biased region" description="Polar residues" evidence="1">
    <location>
        <begin position="145"/>
        <end position="154"/>
    </location>
</feature>
<evidence type="ECO:0000313" key="2">
    <source>
        <dbReference type="EMBL" id="SBS42471.1"/>
    </source>
</evidence>